<proteinExistence type="predicted"/>
<dbReference type="SUPFAM" id="SSF51261">
    <property type="entry name" value="Duplicated hybrid motif"/>
    <property type="match status" value="1"/>
</dbReference>
<dbReference type="InterPro" id="IPR057309">
    <property type="entry name" value="PcsB_CC"/>
</dbReference>
<keyword evidence="1" id="KW-0732">Signal</keyword>
<comment type="caution">
    <text evidence="5">The sequence shown here is derived from an EMBL/GenBank/DDBJ whole genome shotgun (WGS) entry which is preliminary data.</text>
</comment>
<dbReference type="InterPro" id="IPR011055">
    <property type="entry name" value="Dup_hybrid_motif"/>
</dbReference>
<reference evidence="5" key="2">
    <citation type="journal article" date="2021" name="PeerJ">
        <title>Extensive microbial diversity within the chicken gut microbiome revealed by metagenomics and culture.</title>
        <authorList>
            <person name="Gilroy R."/>
            <person name="Ravi A."/>
            <person name="Getino M."/>
            <person name="Pursley I."/>
            <person name="Horton D.L."/>
            <person name="Alikhan N.F."/>
            <person name="Baker D."/>
            <person name="Gharbi K."/>
            <person name="Hall N."/>
            <person name="Watson M."/>
            <person name="Adriaenssens E.M."/>
            <person name="Foster-Nyarko E."/>
            <person name="Jarju S."/>
            <person name="Secka A."/>
            <person name="Antonio M."/>
            <person name="Oren A."/>
            <person name="Chaudhuri R.R."/>
            <person name="La Ragione R."/>
            <person name="Hildebrand F."/>
            <person name="Pallen M.J."/>
        </authorList>
    </citation>
    <scope>NUCLEOTIDE SEQUENCE</scope>
    <source>
        <strain evidence="5">CHK195-15760</strain>
    </source>
</reference>
<protein>
    <submittedName>
        <fullName evidence="5">Peptidoglycan DD-metalloendopeptidase family protein</fullName>
    </submittedName>
</protein>
<evidence type="ECO:0000256" key="2">
    <source>
        <dbReference type="SAM" id="Coils"/>
    </source>
</evidence>
<dbReference type="Pfam" id="PF24568">
    <property type="entry name" value="CC_PcsB"/>
    <property type="match status" value="1"/>
</dbReference>
<gene>
    <name evidence="5" type="ORF">IAB70_05635</name>
</gene>
<dbReference type="InterPro" id="IPR050570">
    <property type="entry name" value="Cell_wall_metabolism_enzyme"/>
</dbReference>
<dbReference type="EMBL" id="DVNH01000043">
    <property type="protein sequence ID" value="HIU52078.1"/>
    <property type="molecule type" value="Genomic_DNA"/>
</dbReference>
<evidence type="ECO:0000313" key="5">
    <source>
        <dbReference type="EMBL" id="HIU52078.1"/>
    </source>
</evidence>
<reference evidence="5" key="1">
    <citation type="submission" date="2020-10" db="EMBL/GenBank/DDBJ databases">
        <authorList>
            <person name="Gilroy R."/>
        </authorList>
    </citation>
    <scope>NUCLEOTIDE SEQUENCE</scope>
    <source>
        <strain evidence="5">CHK195-15760</strain>
    </source>
</reference>
<dbReference type="Proteomes" id="UP000824093">
    <property type="component" value="Unassembled WGS sequence"/>
</dbReference>
<dbReference type="AlphaFoldDB" id="A0A9D1M1D9"/>
<accession>A0A9D1M1D9</accession>
<feature type="domain" description="Peptidoglycan hydrolase PcsB coiled-coil" evidence="4">
    <location>
        <begin position="100"/>
        <end position="170"/>
    </location>
</feature>
<feature type="domain" description="M23ase beta-sheet core" evidence="3">
    <location>
        <begin position="279"/>
        <end position="373"/>
    </location>
</feature>
<dbReference type="PANTHER" id="PTHR21666:SF289">
    <property type="entry name" value="L-ALA--D-GLU ENDOPEPTIDASE"/>
    <property type="match status" value="1"/>
</dbReference>
<feature type="coiled-coil region" evidence="2">
    <location>
        <begin position="158"/>
        <end position="241"/>
    </location>
</feature>
<feature type="coiled-coil region" evidence="2">
    <location>
        <begin position="49"/>
        <end position="111"/>
    </location>
</feature>
<name>A0A9D1M1D9_9FIRM</name>
<dbReference type="CDD" id="cd12797">
    <property type="entry name" value="M23_peptidase"/>
    <property type="match status" value="1"/>
</dbReference>
<dbReference type="PANTHER" id="PTHR21666">
    <property type="entry name" value="PEPTIDASE-RELATED"/>
    <property type="match status" value="1"/>
</dbReference>
<dbReference type="Gene3D" id="6.10.250.3150">
    <property type="match status" value="1"/>
</dbReference>
<evidence type="ECO:0000313" key="6">
    <source>
        <dbReference type="Proteomes" id="UP000824093"/>
    </source>
</evidence>
<dbReference type="GO" id="GO:0004222">
    <property type="term" value="F:metalloendopeptidase activity"/>
    <property type="evidence" value="ECO:0007669"/>
    <property type="project" value="TreeGrafter"/>
</dbReference>
<dbReference type="Pfam" id="PF01551">
    <property type="entry name" value="Peptidase_M23"/>
    <property type="match status" value="1"/>
</dbReference>
<evidence type="ECO:0000259" key="3">
    <source>
        <dbReference type="Pfam" id="PF01551"/>
    </source>
</evidence>
<dbReference type="Gene3D" id="2.70.70.10">
    <property type="entry name" value="Glucose Permease (Domain IIA)"/>
    <property type="match status" value="1"/>
</dbReference>
<evidence type="ECO:0000256" key="1">
    <source>
        <dbReference type="ARBA" id="ARBA00022729"/>
    </source>
</evidence>
<evidence type="ECO:0000259" key="4">
    <source>
        <dbReference type="Pfam" id="PF24568"/>
    </source>
</evidence>
<dbReference type="InterPro" id="IPR016047">
    <property type="entry name" value="M23ase_b-sheet_dom"/>
</dbReference>
<sequence>MKKNLVMSFILIFVIITSFYGPVFGEELNDLYTKKEEIKTQQDEAVTKLEGVQDQLSQTLQQILDLNNNITNYENEINGLDEEMIQLQNSIAEIEEKLNKAEEDYEKNKRVMDNRLVAMYESGETTYLDVILSSSSISDFISNYYLISLAAQYDIDFLNEIEEQKRSIEENKKQLEEQKKQINEIRENKEKASIILQNTKVMKDSYVAQLTEEERIKQQEIDTYQQQLNEIEAEIMRIAIQNLDSQYIGGVMAWPVPGYTVISSPYGMRVHPITGIYKLHTGTDIRAPMRANFIAANDGVVVKAGMNAAYGNMVIIDHGGGISTLYAHGDEILVQTGQTVKKGDVILKVGSTGYSTGPHAHFEVRINGSPVDPMPYITSLGEENSEENN</sequence>
<organism evidence="5 6">
    <name type="scientific">Candidatus Merdicola faecigallinarum</name>
    <dbReference type="NCBI Taxonomy" id="2840862"/>
    <lineage>
        <taxon>Bacteria</taxon>
        <taxon>Bacillati</taxon>
        <taxon>Bacillota</taxon>
        <taxon>Clostridia</taxon>
        <taxon>Candidatus Merdicola</taxon>
    </lineage>
</organism>
<keyword evidence="2" id="KW-0175">Coiled coil</keyword>